<dbReference type="AlphaFoldDB" id="A0AAD5QLQ1"/>
<name>A0AAD5QLQ1_PARTN</name>
<evidence type="ECO:0000313" key="2">
    <source>
        <dbReference type="Proteomes" id="UP001196413"/>
    </source>
</evidence>
<sequence length="89" mass="10665">MSVLSHTMKFKRVVQLQKHCSHLHSANRYSPACEILKPYTYDYSKKELIECVRMSRSRARRQVTIVRISPYNCHYTHYRVQETDCSLKE</sequence>
<gene>
    <name evidence="1" type="ORF">KIN20_010190</name>
</gene>
<dbReference type="EMBL" id="JAHQIW010001746">
    <property type="protein sequence ID" value="KAJ1353545.1"/>
    <property type="molecule type" value="Genomic_DNA"/>
</dbReference>
<protein>
    <submittedName>
        <fullName evidence="1">Uncharacterized protein</fullName>
    </submittedName>
</protein>
<comment type="caution">
    <text evidence="1">The sequence shown here is derived from an EMBL/GenBank/DDBJ whole genome shotgun (WGS) entry which is preliminary data.</text>
</comment>
<dbReference type="Proteomes" id="UP001196413">
    <property type="component" value="Unassembled WGS sequence"/>
</dbReference>
<reference evidence="1" key="1">
    <citation type="submission" date="2021-06" db="EMBL/GenBank/DDBJ databases">
        <title>Parelaphostrongylus tenuis whole genome reference sequence.</title>
        <authorList>
            <person name="Garwood T.J."/>
            <person name="Larsen P.A."/>
            <person name="Fountain-Jones N.M."/>
            <person name="Garbe J.R."/>
            <person name="Macchietto M.G."/>
            <person name="Kania S.A."/>
            <person name="Gerhold R.W."/>
            <person name="Richards J.E."/>
            <person name="Wolf T.M."/>
        </authorList>
    </citation>
    <scope>NUCLEOTIDE SEQUENCE</scope>
    <source>
        <strain evidence="1">MNPRO001-30</strain>
        <tissue evidence="1">Meninges</tissue>
    </source>
</reference>
<keyword evidence="2" id="KW-1185">Reference proteome</keyword>
<proteinExistence type="predicted"/>
<organism evidence="1 2">
    <name type="scientific">Parelaphostrongylus tenuis</name>
    <name type="common">Meningeal worm</name>
    <dbReference type="NCBI Taxonomy" id="148309"/>
    <lineage>
        <taxon>Eukaryota</taxon>
        <taxon>Metazoa</taxon>
        <taxon>Ecdysozoa</taxon>
        <taxon>Nematoda</taxon>
        <taxon>Chromadorea</taxon>
        <taxon>Rhabditida</taxon>
        <taxon>Rhabditina</taxon>
        <taxon>Rhabditomorpha</taxon>
        <taxon>Strongyloidea</taxon>
        <taxon>Metastrongylidae</taxon>
        <taxon>Parelaphostrongylus</taxon>
    </lineage>
</organism>
<accession>A0AAD5QLQ1</accession>
<evidence type="ECO:0000313" key="1">
    <source>
        <dbReference type="EMBL" id="KAJ1353545.1"/>
    </source>
</evidence>